<reference evidence="1" key="1">
    <citation type="submission" date="2021-02" db="EMBL/GenBank/DDBJ databases">
        <authorList>
            <person name="Nowell W R."/>
        </authorList>
    </citation>
    <scope>NUCLEOTIDE SEQUENCE</scope>
</reference>
<sequence length="162" mass="18383">IETINVENIKLNSNSLNIENHENDFKDNISNGIKTIEDKITLTQLINITDSQIFSGTWTNAISLLQKSDKIDELKITLSVLNDDLAFQVERILATPKTLNVNQITDTTIIIDNLVKGNILTAYSKFCYEQLKTDFSLISNYNGIAKMTDKIIKWKKQLESIC</sequence>
<dbReference type="Proteomes" id="UP000681722">
    <property type="component" value="Unassembled WGS sequence"/>
</dbReference>
<protein>
    <submittedName>
        <fullName evidence="1">Uncharacterized protein</fullName>
    </submittedName>
</protein>
<accession>A0A8S2ZTL6</accession>
<name>A0A8S2ZTL6_9BILA</name>
<evidence type="ECO:0000313" key="2">
    <source>
        <dbReference type="Proteomes" id="UP000681722"/>
    </source>
</evidence>
<evidence type="ECO:0000313" key="1">
    <source>
        <dbReference type="EMBL" id="CAF4655240.1"/>
    </source>
</evidence>
<dbReference type="EMBL" id="CAJOBC010143998">
    <property type="protein sequence ID" value="CAF4655240.1"/>
    <property type="molecule type" value="Genomic_DNA"/>
</dbReference>
<organism evidence="1 2">
    <name type="scientific">Didymodactylos carnosus</name>
    <dbReference type="NCBI Taxonomy" id="1234261"/>
    <lineage>
        <taxon>Eukaryota</taxon>
        <taxon>Metazoa</taxon>
        <taxon>Spiralia</taxon>
        <taxon>Gnathifera</taxon>
        <taxon>Rotifera</taxon>
        <taxon>Eurotatoria</taxon>
        <taxon>Bdelloidea</taxon>
        <taxon>Philodinida</taxon>
        <taxon>Philodinidae</taxon>
        <taxon>Didymodactylos</taxon>
    </lineage>
</organism>
<comment type="caution">
    <text evidence="1">The sequence shown here is derived from an EMBL/GenBank/DDBJ whole genome shotgun (WGS) entry which is preliminary data.</text>
</comment>
<dbReference type="AlphaFoldDB" id="A0A8S2ZTL6"/>
<proteinExistence type="predicted"/>
<gene>
    <name evidence="1" type="ORF">SRO942_LOCUS50509</name>
</gene>
<feature type="non-terminal residue" evidence="1">
    <location>
        <position position="1"/>
    </location>
</feature>